<protein>
    <submittedName>
        <fullName evidence="7">RNA methyltransferase</fullName>
    </submittedName>
</protein>
<dbReference type="InterPro" id="IPR029063">
    <property type="entry name" value="SAM-dependent_MTases_sf"/>
</dbReference>
<dbReference type="InterPro" id="IPR002792">
    <property type="entry name" value="TRAM_dom"/>
</dbReference>
<accession>A0A0R1GKL3</accession>
<keyword evidence="8" id="KW-1185">Reference proteome</keyword>
<feature type="active site" evidence="5">
    <location>
        <position position="421"/>
    </location>
</feature>
<dbReference type="PROSITE" id="PS01230">
    <property type="entry name" value="TRMA_1"/>
    <property type="match status" value="1"/>
</dbReference>
<feature type="binding site" evidence="4">
    <location>
        <position position="296"/>
    </location>
    <ligand>
        <name>S-adenosyl-L-methionine</name>
        <dbReference type="ChEBI" id="CHEBI:59789"/>
    </ligand>
</feature>
<evidence type="ECO:0000256" key="5">
    <source>
        <dbReference type="PROSITE-ProRule" id="PRU10015"/>
    </source>
</evidence>
<feature type="binding site" evidence="4">
    <location>
        <position position="346"/>
    </location>
    <ligand>
        <name>S-adenosyl-L-methionine</name>
        <dbReference type="ChEBI" id="CHEBI:59789"/>
    </ligand>
</feature>
<dbReference type="InterPro" id="IPR012340">
    <property type="entry name" value="NA-bd_OB-fold"/>
</dbReference>
<dbReference type="PROSITE" id="PS50926">
    <property type="entry name" value="TRAM"/>
    <property type="match status" value="1"/>
</dbReference>
<dbReference type="PANTHER" id="PTHR11061:SF45">
    <property type="match status" value="1"/>
</dbReference>
<dbReference type="STRING" id="1423726.FC07_GL000634"/>
<evidence type="ECO:0000256" key="3">
    <source>
        <dbReference type="ARBA" id="ARBA00022691"/>
    </source>
</evidence>
<dbReference type="Gene3D" id="2.40.50.1070">
    <property type="match status" value="1"/>
</dbReference>
<dbReference type="FunFam" id="3.40.50.150:FF:000009">
    <property type="entry name" value="23S rRNA (Uracil(1939)-C(5))-methyltransferase RlmD"/>
    <property type="match status" value="1"/>
</dbReference>
<dbReference type="PANTHER" id="PTHR11061">
    <property type="entry name" value="RNA M5U METHYLTRANSFERASE"/>
    <property type="match status" value="1"/>
</dbReference>
<feature type="active site" description="Nucleophile" evidence="4">
    <location>
        <position position="421"/>
    </location>
</feature>
<organism evidence="7 8">
    <name type="scientific">Loigolactobacillus bifermentans DSM 20003</name>
    <dbReference type="NCBI Taxonomy" id="1423726"/>
    <lineage>
        <taxon>Bacteria</taxon>
        <taxon>Bacillati</taxon>
        <taxon>Bacillota</taxon>
        <taxon>Bacilli</taxon>
        <taxon>Lactobacillales</taxon>
        <taxon>Lactobacillaceae</taxon>
        <taxon>Loigolactobacillus</taxon>
    </lineage>
</organism>
<dbReference type="CDD" id="cd02440">
    <property type="entry name" value="AdoMet_MTases"/>
    <property type="match status" value="1"/>
</dbReference>
<dbReference type="EMBL" id="AZDA01000092">
    <property type="protein sequence ID" value="KRK34425.1"/>
    <property type="molecule type" value="Genomic_DNA"/>
</dbReference>
<proteinExistence type="inferred from homology"/>
<dbReference type="FunFam" id="2.40.50.1070:FF:000003">
    <property type="entry name" value="23S rRNA (Uracil-5-)-methyltransferase RumA"/>
    <property type="match status" value="1"/>
</dbReference>
<comment type="similarity">
    <text evidence="4">Belongs to the class I-like SAM-binding methyltransferase superfamily. RNA M5U methyltransferase family.</text>
</comment>
<dbReference type="PATRIC" id="fig|1423726.3.peg.657"/>
<evidence type="ECO:0000256" key="2">
    <source>
        <dbReference type="ARBA" id="ARBA00022679"/>
    </source>
</evidence>
<evidence type="ECO:0000256" key="4">
    <source>
        <dbReference type="PROSITE-ProRule" id="PRU01024"/>
    </source>
</evidence>
<dbReference type="Proteomes" id="UP000051461">
    <property type="component" value="Unassembled WGS sequence"/>
</dbReference>
<dbReference type="SUPFAM" id="SSF53335">
    <property type="entry name" value="S-adenosyl-L-methionine-dependent methyltransferases"/>
    <property type="match status" value="1"/>
</dbReference>
<dbReference type="AlphaFoldDB" id="A0A0R1GKL3"/>
<dbReference type="Pfam" id="PF01938">
    <property type="entry name" value="TRAM"/>
    <property type="match status" value="1"/>
</dbReference>
<keyword evidence="2 4" id="KW-0808">Transferase</keyword>
<dbReference type="SUPFAM" id="SSF50249">
    <property type="entry name" value="Nucleic acid-binding proteins"/>
    <property type="match status" value="1"/>
</dbReference>
<reference evidence="7 8" key="1">
    <citation type="journal article" date="2015" name="Genome Announc.">
        <title>Expanding the biotechnology potential of lactobacilli through comparative genomics of 213 strains and associated genera.</title>
        <authorList>
            <person name="Sun Z."/>
            <person name="Harris H.M."/>
            <person name="McCann A."/>
            <person name="Guo C."/>
            <person name="Argimon S."/>
            <person name="Zhang W."/>
            <person name="Yang X."/>
            <person name="Jeffery I.B."/>
            <person name="Cooney J.C."/>
            <person name="Kagawa T.F."/>
            <person name="Liu W."/>
            <person name="Song Y."/>
            <person name="Salvetti E."/>
            <person name="Wrobel A."/>
            <person name="Rasinkangas P."/>
            <person name="Parkhill J."/>
            <person name="Rea M.C."/>
            <person name="O'Sullivan O."/>
            <person name="Ritari J."/>
            <person name="Douillard F.P."/>
            <person name="Paul Ross R."/>
            <person name="Yang R."/>
            <person name="Briner A.E."/>
            <person name="Felis G.E."/>
            <person name="de Vos W.M."/>
            <person name="Barrangou R."/>
            <person name="Klaenhammer T.R."/>
            <person name="Caufield P.W."/>
            <person name="Cui Y."/>
            <person name="Zhang H."/>
            <person name="O'Toole P.W."/>
        </authorList>
    </citation>
    <scope>NUCLEOTIDE SEQUENCE [LARGE SCALE GENOMIC DNA]</scope>
    <source>
        <strain evidence="7 8">DSM 20003</strain>
    </source>
</reference>
<sequence>MHTAQPHYQHHIKRGQKMTLTIKRLGINGEGIGYFKRTIVFVPEALPGEVITAEVTDLAPRFVTAKLTSIRQRSPHRVTPADADYFGIVGGIELEHLDYPGQLAFKADLVQQSLTKFKPRGYQHYTIKPTIGMTEPYAYRNKAQFQVRREHGQVMAGLYRPNSHDLVDLATFKTQRPLTMAVMRQLVAALQKFDVSIFDERQHHGALKTIAIRESFANETLQVTFITTGPELPHQTELLMFIATHCPAVVSVMHNINPGRTSRIWGRETRHLAGETHLIETINGLNFALSAPAFFQLNPIQTAKLYALAQTALALAPQENVVDAYCGVGTVGLPLAQVAGEVRGMDIIPAAIEDAKQNAKLNHIANVHYEVGAAETILPQWLAQGFQLDALIVDPPRLGLADTLRQTILKYKPKKFVYISCNPATLARDLVDLTKVYQVDYLQPLDMFPQTARVEVLVKLTRR</sequence>
<dbReference type="RefSeq" id="WP_057905065.1">
    <property type="nucleotide sequence ID" value="NZ_AZDA01000092.1"/>
</dbReference>
<dbReference type="PROSITE" id="PS51687">
    <property type="entry name" value="SAM_MT_RNA_M5U"/>
    <property type="match status" value="1"/>
</dbReference>
<dbReference type="Pfam" id="PF05958">
    <property type="entry name" value="tRNA_U5-meth_tr"/>
    <property type="match status" value="1"/>
</dbReference>
<dbReference type="Gene3D" id="2.40.50.140">
    <property type="entry name" value="Nucleic acid-binding proteins"/>
    <property type="match status" value="1"/>
</dbReference>
<dbReference type="GO" id="GO:0070475">
    <property type="term" value="P:rRNA base methylation"/>
    <property type="evidence" value="ECO:0007669"/>
    <property type="project" value="TreeGrafter"/>
</dbReference>
<dbReference type="NCBIfam" id="TIGR00479">
    <property type="entry name" value="rumA"/>
    <property type="match status" value="1"/>
</dbReference>
<dbReference type="GO" id="GO:0070041">
    <property type="term" value="F:rRNA (uridine-C5-)-methyltransferase activity"/>
    <property type="evidence" value="ECO:0007669"/>
    <property type="project" value="TreeGrafter"/>
</dbReference>
<dbReference type="PROSITE" id="PS01231">
    <property type="entry name" value="TRMA_2"/>
    <property type="match status" value="1"/>
</dbReference>
<gene>
    <name evidence="7" type="ORF">FC07_GL000634</name>
</gene>
<dbReference type="Gene3D" id="3.40.50.150">
    <property type="entry name" value="Vaccinia Virus protein VP39"/>
    <property type="match status" value="1"/>
</dbReference>
<feature type="domain" description="TRAM" evidence="6">
    <location>
        <begin position="11"/>
        <end position="69"/>
    </location>
</feature>
<comment type="caution">
    <text evidence="7">The sequence shown here is derived from an EMBL/GenBank/DDBJ whole genome shotgun (WGS) entry which is preliminary data.</text>
</comment>
<feature type="binding site" evidence="4">
    <location>
        <position position="325"/>
    </location>
    <ligand>
        <name>S-adenosyl-L-methionine</name>
        <dbReference type="ChEBI" id="CHEBI:59789"/>
    </ligand>
</feature>
<evidence type="ECO:0000313" key="8">
    <source>
        <dbReference type="Proteomes" id="UP000051461"/>
    </source>
</evidence>
<feature type="binding site" evidence="4">
    <location>
        <position position="394"/>
    </location>
    <ligand>
        <name>S-adenosyl-L-methionine</name>
        <dbReference type="ChEBI" id="CHEBI:59789"/>
    </ligand>
</feature>
<evidence type="ECO:0000259" key="6">
    <source>
        <dbReference type="PROSITE" id="PS50926"/>
    </source>
</evidence>
<dbReference type="InterPro" id="IPR030390">
    <property type="entry name" value="MeTrfase_TrmA_AS"/>
</dbReference>
<evidence type="ECO:0000256" key="1">
    <source>
        <dbReference type="ARBA" id="ARBA00022603"/>
    </source>
</evidence>
<dbReference type="InterPro" id="IPR010280">
    <property type="entry name" value="U5_MeTrfase_fam"/>
</dbReference>
<dbReference type="OrthoDB" id="9804590at2"/>
<name>A0A0R1GKL3_9LACO</name>
<keyword evidence="3 4" id="KW-0949">S-adenosyl-L-methionine</keyword>
<evidence type="ECO:0000313" key="7">
    <source>
        <dbReference type="EMBL" id="KRK34425.1"/>
    </source>
</evidence>
<dbReference type="InterPro" id="IPR030391">
    <property type="entry name" value="MeTrfase_TrmA_CS"/>
</dbReference>
<keyword evidence="1 4" id="KW-0489">Methyltransferase</keyword>